<dbReference type="PANTHER" id="PTHR34309">
    <property type="entry name" value="SLR1406 PROTEIN"/>
    <property type="match status" value="1"/>
</dbReference>
<dbReference type="InterPro" id="IPR005624">
    <property type="entry name" value="PduO/GlcC-like"/>
</dbReference>
<protein>
    <submittedName>
        <fullName evidence="1">Uncharacterized protein GlcG (DUF336 family)</fullName>
    </submittedName>
</protein>
<evidence type="ECO:0000313" key="1">
    <source>
        <dbReference type="EMBL" id="TWI59051.1"/>
    </source>
</evidence>
<dbReference type="Gene3D" id="3.30.450.150">
    <property type="entry name" value="Haem-degrading domain"/>
    <property type="match status" value="1"/>
</dbReference>
<dbReference type="SUPFAM" id="SSF143744">
    <property type="entry name" value="GlcG-like"/>
    <property type="match status" value="1"/>
</dbReference>
<keyword evidence="2" id="KW-1185">Reference proteome</keyword>
<dbReference type="Proteomes" id="UP000315711">
    <property type="component" value="Unassembled WGS sequence"/>
</dbReference>
<dbReference type="Pfam" id="PF03928">
    <property type="entry name" value="HbpS-like"/>
    <property type="match status" value="1"/>
</dbReference>
<gene>
    <name evidence="1" type="ORF">IQ10_00762</name>
</gene>
<dbReference type="PANTHER" id="PTHR34309:SF1">
    <property type="entry name" value="PROTEIN GLCG"/>
    <property type="match status" value="1"/>
</dbReference>
<evidence type="ECO:0000313" key="2">
    <source>
        <dbReference type="Proteomes" id="UP000315711"/>
    </source>
</evidence>
<dbReference type="RefSeq" id="WP_144449140.1">
    <property type="nucleotide sequence ID" value="NZ_VLKZ01000002.1"/>
</dbReference>
<dbReference type="InterPro" id="IPR038084">
    <property type="entry name" value="PduO/GlcC-like_sf"/>
</dbReference>
<proteinExistence type="predicted"/>
<comment type="caution">
    <text evidence="1">The sequence shown here is derived from an EMBL/GenBank/DDBJ whole genome shotgun (WGS) entry which is preliminary data.</text>
</comment>
<sequence>MVKITLSIAKQLIEAAEYKAKTLGVSQVISIVDEGGNLVALTRMDGAWLASIDIAQNKAWTAVSLQMPTSALAKIALPTGELFGINTTNQGRVVVLGGGIPLRQNGNVVGAVGVSGSTIINDVKVAKAAVQAFEHLYGFNVQPFPHQAYYY</sequence>
<accession>A0A562QQL6</accession>
<dbReference type="InterPro" id="IPR052517">
    <property type="entry name" value="GlcG_carb_metab_protein"/>
</dbReference>
<reference evidence="1 2" key="1">
    <citation type="journal article" date="2015" name="Stand. Genomic Sci.">
        <title>Genomic Encyclopedia of Bacterial and Archaeal Type Strains, Phase III: the genomes of soil and plant-associated and newly described type strains.</title>
        <authorList>
            <person name="Whitman W.B."/>
            <person name="Woyke T."/>
            <person name="Klenk H.P."/>
            <person name="Zhou Y."/>
            <person name="Lilburn T.G."/>
            <person name="Beck B.J."/>
            <person name="De Vos P."/>
            <person name="Vandamme P."/>
            <person name="Eisen J.A."/>
            <person name="Garrity G."/>
            <person name="Hugenholtz P."/>
            <person name="Kyrpides N.C."/>
        </authorList>
    </citation>
    <scope>NUCLEOTIDE SEQUENCE [LARGE SCALE GENOMIC DNA]</scope>
    <source>
        <strain evidence="1 2">CGMCC 1.10116</strain>
    </source>
</reference>
<name>A0A562QQL6_9BACI</name>
<dbReference type="OrthoDB" id="9778896at2"/>
<organism evidence="1 2">
    <name type="scientific">Halalkalibacter nanhaiisediminis</name>
    <dbReference type="NCBI Taxonomy" id="688079"/>
    <lineage>
        <taxon>Bacteria</taxon>
        <taxon>Bacillati</taxon>
        <taxon>Bacillota</taxon>
        <taxon>Bacilli</taxon>
        <taxon>Bacillales</taxon>
        <taxon>Bacillaceae</taxon>
        <taxon>Halalkalibacter</taxon>
    </lineage>
</organism>
<dbReference type="EMBL" id="VLKZ01000002">
    <property type="protein sequence ID" value="TWI59051.1"/>
    <property type="molecule type" value="Genomic_DNA"/>
</dbReference>
<dbReference type="AlphaFoldDB" id="A0A562QQL6"/>